<dbReference type="KEGG" id="gacu:117535869"/>
<proteinExistence type="predicted"/>
<dbReference type="PROSITE" id="PS50835">
    <property type="entry name" value="IG_LIKE"/>
    <property type="match status" value="1"/>
</dbReference>
<evidence type="ECO:0000256" key="2">
    <source>
        <dbReference type="SAM" id="SignalP"/>
    </source>
</evidence>
<dbReference type="SMART" id="SM00409">
    <property type="entry name" value="IG"/>
    <property type="match status" value="1"/>
</dbReference>
<dbReference type="OrthoDB" id="9422899at2759"/>
<feature type="transmembrane region" description="Helical" evidence="1">
    <location>
        <begin position="146"/>
        <end position="167"/>
    </location>
</feature>
<dbReference type="PANTHER" id="PTHR15193:SF1">
    <property type="entry name" value="CD83 ANTIGEN"/>
    <property type="match status" value="1"/>
</dbReference>
<dbReference type="InterPro" id="IPR003599">
    <property type="entry name" value="Ig_sub"/>
</dbReference>
<dbReference type="InterPro" id="IPR036179">
    <property type="entry name" value="Ig-like_dom_sf"/>
</dbReference>
<dbReference type="CTD" id="9308"/>
<dbReference type="PANTHER" id="PTHR15193">
    <property type="entry name" value="CD83 ANTIGEN"/>
    <property type="match status" value="1"/>
</dbReference>
<dbReference type="AlphaFoldDB" id="A0A6P8SZ05"/>
<reference evidence="5" key="1">
    <citation type="submission" date="2025-08" db="UniProtKB">
        <authorList>
            <consortium name="RefSeq"/>
        </authorList>
    </citation>
    <scope>IDENTIFICATION</scope>
</reference>
<dbReference type="RefSeq" id="XP_034056379.1">
    <property type="nucleotide sequence ID" value="XM_034200488.1"/>
</dbReference>
<feature type="chain" id="PRO_5027724466" evidence="2">
    <location>
        <begin position="21"/>
        <end position="216"/>
    </location>
</feature>
<keyword evidence="1" id="KW-0472">Membrane</keyword>
<gene>
    <name evidence="5" type="primary">cd83</name>
</gene>
<feature type="domain" description="Ig-like" evidence="3">
    <location>
        <begin position="37"/>
        <end position="131"/>
    </location>
</feature>
<dbReference type="InParanoid" id="A0A6P8SZ05"/>
<dbReference type="GeneID" id="117535869"/>
<name>A0A6P8SZ05_GYMAC</name>
<keyword evidence="1" id="KW-0812">Transmembrane</keyword>
<evidence type="ECO:0000313" key="5">
    <source>
        <dbReference type="RefSeq" id="XP_034056379.1"/>
    </source>
</evidence>
<feature type="signal peptide" evidence="2">
    <location>
        <begin position="1"/>
        <end position="20"/>
    </location>
</feature>
<dbReference type="InterPro" id="IPR013783">
    <property type="entry name" value="Ig-like_fold"/>
</dbReference>
<dbReference type="SUPFAM" id="SSF48726">
    <property type="entry name" value="Immunoglobulin"/>
    <property type="match status" value="1"/>
</dbReference>
<evidence type="ECO:0000313" key="4">
    <source>
        <dbReference type="Proteomes" id="UP000515161"/>
    </source>
</evidence>
<sequence>MTRQILSLSLLLSLCLWTLAVEEESLEVRSVVSANCTLQCTARYTPGVQYLAVRWYKVSDAPDPGLSGLLSRKLPNGPTQWYVGVQREMDLQGGTRDIVLPNVTCSDRGTYTCHLAGPVGQQNREGQVTLTLTDCPTDGPTEMTDAYLVIFASVVLLLALLIFLISYKSLTKTLGDRSKTLQKVAFLHPNKPLDEKDLQSIKILGPKVSKEKQLWV</sequence>
<keyword evidence="1" id="KW-1133">Transmembrane helix</keyword>
<protein>
    <submittedName>
        <fullName evidence="5">CD83 antigen</fullName>
    </submittedName>
</protein>
<dbReference type="InterPro" id="IPR013106">
    <property type="entry name" value="Ig_V-set"/>
</dbReference>
<organism evidence="4 5">
    <name type="scientific">Gymnodraco acuticeps</name>
    <name type="common">Antarctic dragonfish</name>
    <dbReference type="NCBI Taxonomy" id="8218"/>
    <lineage>
        <taxon>Eukaryota</taxon>
        <taxon>Metazoa</taxon>
        <taxon>Chordata</taxon>
        <taxon>Craniata</taxon>
        <taxon>Vertebrata</taxon>
        <taxon>Euteleostomi</taxon>
        <taxon>Actinopterygii</taxon>
        <taxon>Neopterygii</taxon>
        <taxon>Teleostei</taxon>
        <taxon>Neoteleostei</taxon>
        <taxon>Acanthomorphata</taxon>
        <taxon>Eupercaria</taxon>
        <taxon>Perciformes</taxon>
        <taxon>Notothenioidei</taxon>
        <taxon>Bathydraconidae</taxon>
        <taxon>Gymnodraco</taxon>
    </lineage>
</organism>
<keyword evidence="2" id="KW-0732">Signal</keyword>
<dbReference type="Proteomes" id="UP000515161">
    <property type="component" value="Unplaced"/>
</dbReference>
<evidence type="ECO:0000259" key="3">
    <source>
        <dbReference type="PROSITE" id="PS50835"/>
    </source>
</evidence>
<evidence type="ECO:0000256" key="1">
    <source>
        <dbReference type="SAM" id="Phobius"/>
    </source>
</evidence>
<accession>A0A6P8SZ05</accession>
<dbReference type="Gene3D" id="2.60.40.10">
    <property type="entry name" value="Immunoglobulins"/>
    <property type="match status" value="1"/>
</dbReference>
<dbReference type="InterPro" id="IPR007110">
    <property type="entry name" value="Ig-like_dom"/>
</dbReference>
<dbReference type="Pfam" id="PF07686">
    <property type="entry name" value="V-set"/>
    <property type="match status" value="1"/>
</dbReference>
<keyword evidence="4" id="KW-1185">Reference proteome</keyword>